<dbReference type="AlphaFoldDB" id="A0A0K6H8G8"/>
<evidence type="ECO:0000313" key="3">
    <source>
        <dbReference type="EMBL" id="CUA87053.1"/>
    </source>
</evidence>
<name>A0A0K6H8G8_9GAMM</name>
<feature type="transmembrane region" description="Helical" evidence="2">
    <location>
        <begin position="21"/>
        <end position="40"/>
    </location>
</feature>
<evidence type="ECO:0000256" key="1">
    <source>
        <dbReference type="SAM" id="Coils"/>
    </source>
</evidence>
<dbReference type="RefSeq" id="WP_055439353.1">
    <property type="nucleotide sequence ID" value="NZ_CYHB01000004.1"/>
</dbReference>
<dbReference type="Proteomes" id="UP000182598">
    <property type="component" value="Unassembled WGS sequence"/>
</dbReference>
<feature type="coiled-coil region" evidence="1">
    <location>
        <begin position="47"/>
        <end position="107"/>
    </location>
</feature>
<evidence type="ECO:0000256" key="2">
    <source>
        <dbReference type="SAM" id="Phobius"/>
    </source>
</evidence>
<keyword evidence="2" id="KW-0472">Membrane</keyword>
<dbReference type="EMBL" id="CYHB01000004">
    <property type="protein sequence ID" value="CUA87053.1"/>
    <property type="molecule type" value="Genomic_DNA"/>
</dbReference>
<keyword evidence="2" id="KW-1133">Transmembrane helix</keyword>
<keyword evidence="1" id="KW-0175">Coiled coil</keyword>
<gene>
    <name evidence="3" type="ORF">Ga0061064_1703</name>
</gene>
<dbReference type="OrthoDB" id="9151209at2"/>
<protein>
    <recommendedName>
        <fullName evidence="5">MSHA biogenesis protein MshJ</fullName>
    </recommendedName>
</protein>
<proteinExistence type="predicted"/>
<keyword evidence="4" id="KW-1185">Reference proteome</keyword>
<evidence type="ECO:0000313" key="4">
    <source>
        <dbReference type="Proteomes" id="UP000182598"/>
    </source>
</evidence>
<keyword evidence="2" id="KW-0812">Transmembrane</keyword>
<sequence length="214" mass="24927">MKAQWQQWQAKFEQADPKRRRIWFVVIVLMILYLGFWVGARPALDLIQAEHNKQRQVQGQIAQLQREINSVDARLAGDPQAAQRQRLEQLQQRLVQINQRLNQEANYVSAADNRALLKALLNEAKGVKVTSAQALPAELVYQDAENEDSAIYRHRLQLTVKGRYFALADYLQQLEQLDWSFYWQRLDYKVLDAPNAEAVIEIYTISLERDYVAS</sequence>
<accession>A0A0K6H8G8</accession>
<reference evidence="4" key="1">
    <citation type="submission" date="2015-08" db="EMBL/GenBank/DDBJ databases">
        <authorList>
            <person name="Varghese N."/>
        </authorList>
    </citation>
    <scope>NUCLEOTIDE SEQUENCE [LARGE SCALE GENOMIC DNA]</scope>
    <source>
        <strain evidence="4">DSM 27808</strain>
    </source>
</reference>
<evidence type="ECO:0008006" key="5">
    <source>
        <dbReference type="Google" id="ProtNLM"/>
    </source>
</evidence>
<organism evidence="3 4">
    <name type="scientific">Pseudidiomarina woesei</name>
    <dbReference type="NCBI Taxonomy" id="1381080"/>
    <lineage>
        <taxon>Bacteria</taxon>
        <taxon>Pseudomonadati</taxon>
        <taxon>Pseudomonadota</taxon>
        <taxon>Gammaproteobacteria</taxon>
        <taxon>Alteromonadales</taxon>
        <taxon>Idiomarinaceae</taxon>
        <taxon>Pseudidiomarina</taxon>
    </lineage>
</organism>